<protein>
    <submittedName>
        <fullName evidence="3">Barstar family protein</fullName>
    </submittedName>
</protein>
<dbReference type="InterPro" id="IPR000468">
    <property type="entry name" value="Barstar"/>
</dbReference>
<proteinExistence type="inferred from homology"/>
<name>A0ABV2TMQ5_9RHOO</name>
<sequence>MKINALPANAVQLLRRPEIAGVYQATDDTARTLFQAGPAAGFNVYRIDLGKARNADSLHRILARGLHFPDWYGGNWDALADCLTDMSWNEADGYLLILVHAETLQAADPACFSSLLEVLNETVTAWQTQKISFCCLLTGTHTELPVLGVST</sequence>
<keyword evidence="4" id="KW-1185">Reference proteome</keyword>
<dbReference type="EMBL" id="JBEWZI010000014">
    <property type="protein sequence ID" value="MET7015204.1"/>
    <property type="molecule type" value="Genomic_DNA"/>
</dbReference>
<dbReference type="Gene3D" id="3.30.370.10">
    <property type="entry name" value="Barstar-like"/>
    <property type="match status" value="1"/>
</dbReference>
<evidence type="ECO:0000259" key="2">
    <source>
        <dbReference type="Pfam" id="PF01337"/>
    </source>
</evidence>
<evidence type="ECO:0000313" key="3">
    <source>
        <dbReference type="EMBL" id="MET7015204.1"/>
    </source>
</evidence>
<dbReference type="Pfam" id="PF01337">
    <property type="entry name" value="Barstar"/>
    <property type="match status" value="1"/>
</dbReference>
<comment type="caution">
    <text evidence="3">The sequence shown here is derived from an EMBL/GenBank/DDBJ whole genome shotgun (WGS) entry which is preliminary data.</text>
</comment>
<accession>A0ABV2TMQ5</accession>
<reference evidence="3 4" key="1">
    <citation type="submission" date="2024-07" db="EMBL/GenBank/DDBJ databases">
        <title>Uliginosibacterium flavum JJ3220;KACC:17644.</title>
        <authorList>
            <person name="Kim M.K."/>
        </authorList>
    </citation>
    <scope>NUCLEOTIDE SEQUENCE [LARGE SCALE GENOMIC DNA]</scope>
    <source>
        <strain evidence="3 4">KACC:17644</strain>
    </source>
</reference>
<comment type="similarity">
    <text evidence="1">Belongs to the barstar family.</text>
</comment>
<gene>
    <name evidence="3" type="ORF">ABXR19_13495</name>
</gene>
<feature type="domain" description="Barstar (barnase inhibitor)" evidence="2">
    <location>
        <begin position="43"/>
        <end position="137"/>
    </location>
</feature>
<evidence type="ECO:0000256" key="1">
    <source>
        <dbReference type="ARBA" id="ARBA00006845"/>
    </source>
</evidence>
<organism evidence="3 4">
    <name type="scientific">Uliginosibacterium flavum</name>
    <dbReference type="NCBI Taxonomy" id="1396831"/>
    <lineage>
        <taxon>Bacteria</taxon>
        <taxon>Pseudomonadati</taxon>
        <taxon>Pseudomonadota</taxon>
        <taxon>Betaproteobacteria</taxon>
        <taxon>Rhodocyclales</taxon>
        <taxon>Zoogloeaceae</taxon>
        <taxon>Uliginosibacterium</taxon>
    </lineage>
</organism>
<dbReference type="CDD" id="cd05141">
    <property type="entry name" value="Barstar_evA4336-like"/>
    <property type="match status" value="1"/>
</dbReference>
<dbReference type="Proteomes" id="UP001549691">
    <property type="component" value="Unassembled WGS sequence"/>
</dbReference>
<dbReference type="InterPro" id="IPR035905">
    <property type="entry name" value="Barstar-like_sf"/>
</dbReference>
<evidence type="ECO:0000313" key="4">
    <source>
        <dbReference type="Proteomes" id="UP001549691"/>
    </source>
</evidence>
<dbReference type="RefSeq" id="WP_354601665.1">
    <property type="nucleotide sequence ID" value="NZ_JBEWZI010000014.1"/>
</dbReference>
<dbReference type="SUPFAM" id="SSF52038">
    <property type="entry name" value="Barstar-related"/>
    <property type="match status" value="1"/>
</dbReference>